<keyword evidence="5 8" id="KW-1133">Transmembrane helix</keyword>
<feature type="transmembrane region" description="Helical" evidence="8">
    <location>
        <begin position="145"/>
        <end position="167"/>
    </location>
</feature>
<reference evidence="9 10" key="1">
    <citation type="journal article" date="2014" name="Genome Biol. Evol.">
        <title>Molecular evolution of the substrate utilization strategies and putative virulence factors in mosquito-associated Spiroplasma species.</title>
        <authorList>
            <person name="Chang T.H."/>
            <person name="Lo W.S."/>
            <person name="Ku C."/>
            <person name="Chen L.L."/>
            <person name="Kuo C.H."/>
        </authorList>
    </citation>
    <scope>NUCLEOTIDE SEQUENCE [LARGE SCALE GENOMIC DNA]</scope>
    <source>
        <strain evidence="9">Ar-1343</strain>
    </source>
</reference>
<dbReference type="OrthoDB" id="389013at2"/>
<feature type="transmembrane region" description="Helical" evidence="8">
    <location>
        <begin position="228"/>
        <end position="250"/>
    </location>
</feature>
<keyword evidence="10" id="KW-1185">Reference proteome</keyword>
<dbReference type="InterPro" id="IPR023271">
    <property type="entry name" value="Aquaporin-like"/>
</dbReference>
<dbReference type="AlphaFoldDB" id="W6AAH5"/>
<protein>
    <submittedName>
        <fullName evidence="9">Glycerol uptake facilitator protein</fullName>
    </submittedName>
</protein>
<dbReference type="InterPro" id="IPR000425">
    <property type="entry name" value="MIP"/>
</dbReference>
<feature type="transmembrane region" description="Helical" evidence="8">
    <location>
        <begin position="43"/>
        <end position="70"/>
    </location>
</feature>
<evidence type="ECO:0000256" key="2">
    <source>
        <dbReference type="ARBA" id="ARBA00006175"/>
    </source>
</evidence>
<dbReference type="KEGG" id="ssab:SSABA_v1c04380"/>
<dbReference type="STRING" id="1276257.SSABA_v1c04380"/>
<dbReference type="EMBL" id="CP006934">
    <property type="protein sequence ID" value="AHI53845.1"/>
    <property type="molecule type" value="Genomic_DNA"/>
</dbReference>
<evidence type="ECO:0000256" key="4">
    <source>
        <dbReference type="ARBA" id="ARBA00022692"/>
    </source>
</evidence>
<dbReference type="Proteomes" id="UP000019265">
    <property type="component" value="Chromosome"/>
</dbReference>
<comment type="subcellular location">
    <subcellularLocation>
        <location evidence="1">Membrane</location>
        <topology evidence="1">Multi-pass membrane protein</topology>
    </subcellularLocation>
</comment>
<comment type="similarity">
    <text evidence="2 7">Belongs to the MIP/aquaporin (TC 1.A.8) family.</text>
</comment>
<dbReference type="InterPro" id="IPR050363">
    <property type="entry name" value="MIP/Aquaporin"/>
</dbReference>
<sequence length="251" mass="28112">MANWDVYFLSEFVGSFLLVAIGNGIMANTFLKDSYGRNVKSNLLQVAFGWACGITIGIVVGLMLGGVSHLNFAITFAFIFMDWLKYFPSYWLIPIFLVAQILGYILGQLVVIMIYWVNMTITAKSEESFYLKMSFCSAAKNNNSFFSFASEFLATIIFLIVYVFIIFNFNDVLNPQTSFIFTFIAILAIGLSFSGTTGSAISPTRDLTMRVMYHLLPIKGKIKADWKYSWIPVAAPLLAAIIMGTIFLLIL</sequence>
<dbReference type="eggNOG" id="COG0580">
    <property type="taxonomic scope" value="Bacteria"/>
</dbReference>
<evidence type="ECO:0000256" key="5">
    <source>
        <dbReference type="ARBA" id="ARBA00022989"/>
    </source>
</evidence>
<organism evidence="9 10">
    <name type="scientific">Spiroplasma sabaudiense Ar-1343</name>
    <dbReference type="NCBI Taxonomy" id="1276257"/>
    <lineage>
        <taxon>Bacteria</taxon>
        <taxon>Bacillati</taxon>
        <taxon>Mycoplasmatota</taxon>
        <taxon>Mollicutes</taxon>
        <taxon>Entomoplasmatales</taxon>
        <taxon>Spiroplasmataceae</taxon>
        <taxon>Spiroplasma</taxon>
    </lineage>
</organism>
<dbReference type="PRINTS" id="PR00783">
    <property type="entry name" value="MINTRINSICP"/>
</dbReference>
<dbReference type="Gene3D" id="1.20.1080.10">
    <property type="entry name" value="Glycerol uptake facilitator protein"/>
    <property type="match status" value="1"/>
</dbReference>
<evidence type="ECO:0000256" key="3">
    <source>
        <dbReference type="ARBA" id="ARBA00022448"/>
    </source>
</evidence>
<evidence type="ECO:0000256" key="8">
    <source>
        <dbReference type="SAM" id="Phobius"/>
    </source>
</evidence>
<feature type="transmembrane region" description="Helical" evidence="8">
    <location>
        <begin position="12"/>
        <end position="31"/>
    </location>
</feature>
<proteinExistence type="inferred from homology"/>
<dbReference type="SUPFAM" id="SSF81338">
    <property type="entry name" value="Aquaporin-like"/>
    <property type="match status" value="1"/>
</dbReference>
<dbReference type="PANTHER" id="PTHR43829:SF9">
    <property type="entry name" value="AQUAPORIN-9"/>
    <property type="match status" value="1"/>
</dbReference>
<name>W6AAH5_9MOLU</name>
<accession>W6AAH5</accession>
<feature type="transmembrane region" description="Helical" evidence="8">
    <location>
        <begin position="179"/>
        <end position="202"/>
    </location>
</feature>
<dbReference type="Pfam" id="PF00230">
    <property type="entry name" value="MIP"/>
    <property type="match status" value="1"/>
</dbReference>
<dbReference type="PATRIC" id="fig|1276257.3.peg.449"/>
<evidence type="ECO:0000313" key="10">
    <source>
        <dbReference type="Proteomes" id="UP000019265"/>
    </source>
</evidence>
<dbReference type="RefSeq" id="WP_025250986.1">
    <property type="nucleotide sequence ID" value="NZ_CP006934.1"/>
</dbReference>
<gene>
    <name evidence="9" type="primary">glpF1</name>
    <name evidence="9" type="ORF">SSABA_v1c04380</name>
</gene>
<dbReference type="HOGENOM" id="CLU_020019_9_2_14"/>
<evidence type="ECO:0000313" key="9">
    <source>
        <dbReference type="EMBL" id="AHI53845.1"/>
    </source>
</evidence>
<evidence type="ECO:0000256" key="7">
    <source>
        <dbReference type="RuleBase" id="RU000477"/>
    </source>
</evidence>
<dbReference type="PANTHER" id="PTHR43829">
    <property type="entry name" value="AQUAPORIN OR AQUAGLYCEROPORIN RELATED"/>
    <property type="match status" value="1"/>
</dbReference>
<keyword evidence="4 7" id="KW-0812">Transmembrane</keyword>
<evidence type="ECO:0000256" key="1">
    <source>
        <dbReference type="ARBA" id="ARBA00004141"/>
    </source>
</evidence>
<dbReference type="GO" id="GO:0015254">
    <property type="term" value="F:glycerol channel activity"/>
    <property type="evidence" value="ECO:0007669"/>
    <property type="project" value="TreeGrafter"/>
</dbReference>
<dbReference type="GO" id="GO:0005886">
    <property type="term" value="C:plasma membrane"/>
    <property type="evidence" value="ECO:0007669"/>
    <property type="project" value="TreeGrafter"/>
</dbReference>
<feature type="transmembrane region" description="Helical" evidence="8">
    <location>
        <begin position="90"/>
        <end position="117"/>
    </location>
</feature>
<keyword evidence="3 7" id="KW-0813">Transport</keyword>
<evidence type="ECO:0000256" key="6">
    <source>
        <dbReference type="ARBA" id="ARBA00023136"/>
    </source>
</evidence>
<keyword evidence="6 8" id="KW-0472">Membrane</keyword>